<evidence type="ECO:0000256" key="1">
    <source>
        <dbReference type="SAM" id="Phobius"/>
    </source>
</evidence>
<feature type="transmembrane region" description="Helical" evidence="1">
    <location>
        <begin position="20"/>
        <end position="40"/>
    </location>
</feature>
<sequence length="248" mass="28585">MINIKELEKRWYRYKAKGLIFVFSILAILVTLIYGGYYILYKLDLNISFGEQNTSTTVIDTKIVKESNSTEDNKIIVEEKKESEDVLLAPTIPIVDLEHEKTKDKRRVVNKQRVKKRKKLVKAKTATYLTAKELAVVNNSPKKINLHLTSSNYMSIMKKKFEQNKNPREALLIANAYYKAGNYKNSEKWALKANNLDKSLDESWIIFASSQEKLGKREEALKILVAYYRTSKSVKAKALIDKIKAKSI</sequence>
<protein>
    <submittedName>
        <fullName evidence="2">Transformation system protein</fullName>
    </submittedName>
</protein>
<dbReference type="InterPro" id="IPR011990">
    <property type="entry name" value="TPR-like_helical_dom_sf"/>
</dbReference>
<reference evidence="2" key="1">
    <citation type="submission" date="2016-10" db="EMBL/GenBank/DDBJ databases">
        <authorList>
            <person name="de Groot N.N."/>
        </authorList>
    </citation>
    <scope>NUCLEOTIDE SEQUENCE</scope>
</reference>
<keyword evidence="1" id="KW-1133">Transmembrane helix</keyword>
<dbReference type="Gene3D" id="1.25.40.10">
    <property type="entry name" value="Tetratricopeptide repeat domain"/>
    <property type="match status" value="1"/>
</dbReference>
<keyword evidence="1" id="KW-0472">Membrane</keyword>
<gene>
    <name evidence="2" type="ORF">MNB_SV-12-550</name>
</gene>
<keyword evidence="1" id="KW-0812">Transmembrane</keyword>
<accession>A0A1W1CNV2</accession>
<dbReference type="SUPFAM" id="SSF48452">
    <property type="entry name" value="TPR-like"/>
    <property type="match status" value="1"/>
</dbReference>
<dbReference type="Pfam" id="PF12895">
    <property type="entry name" value="ANAPC3"/>
    <property type="match status" value="1"/>
</dbReference>
<dbReference type="AlphaFoldDB" id="A0A1W1CNV2"/>
<name>A0A1W1CNV2_9ZZZZ</name>
<proteinExistence type="predicted"/>
<organism evidence="2">
    <name type="scientific">hydrothermal vent metagenome</name>
    <dbReference type="NCBI Taxonomy" id="652676"/>
    <lineage>
        <taxon>unclassified sequences</taxon>
        <taxon>metagenomes</taxon>
        <taxon>ecological metagenomes</taxon>
    </lineage>
</organism>
<evidence type="ECO:0000313" key="2">
    <source>
        <dbReference type="EMBL" id="SFV67496.1"/>
    </source>
</evidence>
<dbReference type="EMBL" id="FPHE01000161">
    <property type="protein sequence ID" value="SFV67496.1"/>
    <property type="molecule type" value="Genomic_DNA"/>
</dbReference>